<organism evidence="1 2">
    <name type="scientific">Brassica cretica</name>
    <name type="common">Mustard</name>
    <dbReference type="NCBI Taxonomy" id="69181"/>
    <lineage>
        <taxon>Eukaryota</taxon>
        <taxon>Viridiplantae</taxon>
        <taxon>Streptophyta</taxon>
        <taxon>Embryophyta</taxon>
        <taxon>Tracheophyta</taxon>
        <taxon>Spermatophyta</taxon>
        <taxon>Magnoliopsida</taxon>
        <taxon>eudicotyledons</taxon>
        <taxon>Gunneridae</taxon>
        <taxon>Pentapetalae</taxon>
        <taxon>rosids</taxon>
        <taxon>malvids</taxon>
        <taxon>Brassicales</taxon>
        <taxon>Brassicaceae</taxon>
        <taxon>Brassiceae</taxon>
        <taxon>Brassica</taxon>
    </lineage>
</organism>
<sequence length="86" mass="9422">MGKQIRTSSIPSKPDSKVVQNAFQWLNQYSKVALEDEIGAKAITLYVEYKQGNNEAIEGGNNDDATVETDHWGDGCHYGDGHCYGG</sequence>
<dbReference type="AlphaFoldDB" id="A0A8S9QKB0"/>
<accession>A0A8S9QKB0</accession>
<protein>
    <submittedName>
        <fullName evidence="1">Uncharacterized protein</fullName>
    </submittedName>
</protein>
<gene>
    <name evidence="1" type="ORF">F2Q69_00013896</name>
</gene>
<dbReference type="EMBL" id="QGKX02000996">
    <property type="protein sequence ID" value="KAF3553284.1"/>
    <property type="molecule type" value="Genomic_DNA"/>
</dbReference>
<dbReference type="Proteomes" id="UP000712600">
    <property type="component" value="Unassembled WGS sequence"/>
</dbReference>
<evidence type="ECO:0000313" key="2">
    <source>
        <dbReference type="Proteomes" id="UP000712600"/>
    </source>
</evidence>
<proteinExistence type="predicted"/>
<name>A0A8S9QKB0_BRACR</name>
<comment type="caution">
    <text evidence="1">The sequence shown here is derived from an EMBL/GenBank/DDBJ whole genome shotgun (WGS) entry which is preliminary data.</text>
</comment>
<evidence type="ECO:0000313" key="1">
    <source>
        <dbReference type="EMBL" id="KAF3553284.1"/>
    </source>
</evidence>
<reference evidence="1" key="1">
    <citation type="submission" date="2019-12" db="EMBL/GenBank/DDBJ databases">
        <title>Genome sequencing and annotation of Brassica cretica.</title>
        <authorList>
            <person name="Studholme D.J."/>
            <person name="Sarris P."/>
        </authorList>
    </citation>
    <scope>NUCLEOTIDE SEQUENCE</scope>
    <source>
        <strain evidence="1">PFS-109/04</strain>
        <tissue evidence="1">Leaf</tissue>
    </source>
</reference>